<dbReference type="Gene3D" id="3.40.50.300">
    <property type="entry name" value="P-loop containing nucleotide triphosphate hydrolases"/>
    <property type="match status" value="1"/>
</dbReference>
<sequence>EIVPDECGFIDCQKLRLQELPEDVPTGEIPCHLSLSVDRSLVNVVTAGTRVRVIGIFSVFQPKPRFGKSKKSAPSSVSYLRVVGLEQLSEGMSLQKHPFSVAEEEEMIALSKDPKIYEKLAQSLAPKIYGHEDIKKAIVCLLFGGTKKILPSRSRIRGDINILLLG</sequence>
<dbReference type="Gene3D" id="2.40.50.140">
    <property type="entry name" value="Nucleic acid-binding proteins"/>
    <property type="match status" value="1"/>
</dbReference>
<feature type="domain" description="MCM C-terminal AAA(+) ATPase" evidence="3">
    <location>
        <begin position="116"/>
        <end position="166"/>
    </location>
</feature>
<dbReference type="EC" id="3.6.4.12" evidence="4"/>
<accession>A0ABV2AVA2</accession>
<comment type="caution">
    <text evidence="4">The sequence shown here is derived from an EMBL/GenBank/DDBJ whole genome shotgun (WGS) entry which is preliminary data.</text>
</comment>
<dbReference type="Pfam" id="PF00493">
    <property type="entry name" value="MCM"/>
    <property type="match status" value="1"/>
</dbReference>
<evidence type="ECO:0000313" key="5">
    <source>
        <dbReference type="Proteomes" id="UP001439008"/>
    </source>
</evidence>
<evidence type="ECO:0000259" key="3">
    <source>
        <dbReference type="PROSITE" id="PS50051"/>
    </source>
</evidence>
<protein>
    <submittedName>
        <fullName evidence="4">Minichromosome maintenance protein 5</fullName>
        <ecNumber evidence="4">3.6.4.12</ecNumber>
    </submittedName>
</protein>
<organism evidence="4 5">
    <name type="scientific">Bonamia ostreae</name>
    <dbReference type="NCBI Taxonomy" id="126728"/>
    <lineage>
        <taxon>Eukaryota</taxon>
        <taxon>Sar</taxon>
        <taxon>Rhizaria</taxon>
        <taxon>Endomyxa</taxon>
        <taxon>Ascetosporea</taxon>
        <taxon>Haplosporida</taxon>
        <taxon>Bonamia</taxon>
    </lineage>
</organism>
<keyword evidence="4" id="KW-0378">Hydrolase</keyword>
<dbReference type="PANTHER" id="PTHR11630">
    <property type="entry name" value="DNA REPLICATION LICENSING FACTOR MCM FAMILY MEMBER"/>
    <property type="match status" value="1"/>
</dbReference>
<dbReference type="GO" id="GO:0016787">
    <property type="term" value="F:hydrolase activity"/>
    <property type="evidence" value="ECO:0007669"/>
    <property type="project" value="UniProtKB-KW"/>
</dbReference>
<evidence type="ECO:0000256" key="2">
    <source>
        <dbReference type="ARBA" id="ARBA00022840"/>
    </source>
</evidence>
<dbReference type="InterPro" id="IPR031327">
    <property type="entry name" value="MCM"/>
</dbReference>
<dbReference type="InterPro" id="IPR027417">
    <property type="entry name" value="P-loop_NTPase"/>
</dbReference>
<reference evidence="4 5" key="1">
    <citation type="journal article" date="2024" name="BMC Biol.">
        <title>Comparative genomics of Ascetosporea gives new insight into the evolutionary basis for animal parasitism in Rhizaria.</title>
        <authorList>
            <person name="Hiltunen Thoren M."/>
            <person name="Onut-Brannstrom I."/>
            <person name="Alfjorden A."/>
            <person name="Peckova H."/>
            <person name="Swords F."/>
            <person name="Hooper C."/>
            <person name="Holzer A.S."/>
            <person name="Bass D."/>
            <person name="Burki F."/>
        </authorList>
    </citation>
    <scope>NUCLEOTIDE SEQUENCE [LARGE SCALE GENOMIC DNA]</scope>
    <source>
        <strain evidence="4">20-A016</strain>
    </source>
</reference>
<keyword evidence="1" id="KW-0547">Nucleotide-binding</keyword>
<dbReference type="Proteomes" id="UP001439008">
    <property type="component" value="Unassembled WGS sequence"/>
</dbReference>
<dbReference type="PROSITE" id="PS50051">
    <property type="entry name" value="MCM_2"/>
    <property type="match status" value="1"/>
</dbReference>
<dbReference type="SUPFAM" id="SSF50249">
    <property type="entry name" value="Nucleic acid-binding proteins"/>
    <property type="match status" value="1"/>
</dbReference>
<evidence type="ECO:0000256" key="1">
    <source>
        <dbReference type="ARBA" id="ARBA00022741"/>
    </source>
</evidence>
<feature type="non-terminal residue" evidence="4">
    <location>
        <position position="1"/>
    </location>
</feature>
<dbReference type="InterPro" id="IPR001208">
    <property type="entry name" value="MCM_dom"/>
</dbReference>
<dbReference type="InterPro" id="IPR012340">
    <property type="entry name" value="NA-bd_OB-fold"/>
</dbReference>
<dbReference type="PANTHER" id="PTHR11630:SF42">
    <property type="entry name" value="DNA REPLICATION LICENSING FACTOR MCM5"/>
    <property type="match status" value="1"/>
</dbReference>
<keyword evidence="5" id="KW-1185">Reference proteome</keyword>
<evidence type="ECO:0000313" key="4">
    <source>
        <dbReference type="EMBL" id="MES1923332.1"/>
    </source>
</evidence>
<keyword evidence="2" id="KW-0067">ATP-binding</keyword>
<dbReference type="GO" id="GO:0003678">
    <property type="term" value="F:DNA helicase activity"/>
    <property type="evidence" value="ECO:0007669"/>
    <property type="project" value="UniProtKB-EC"/>
</dbReference>
<dbReference type="Pfam" id="PF17207">
    <property type="entry name" value="MCM_OB"/>
    <property type="match status" value="1"/>
</dbReference>
<name>A0ABV2AVA2_9EUKA</name>
<gene>
    <name evidence="4" type="primary">MCM5_3</name>
    <name evidence="4" type="ORF">MHBO_004889</name>
</gene>
<proteinExistence type="predicted"/>
<dbReference type="SMART" id="SM00350">
    <property type="entry name" value="MCM"/>
    <property type="match status" value="1"/>
</dbReference>
<dbReference type="EMBL" id="JBDODL010005649">
    <property type="protein sequence ID" value="MES1923332.1"/>
    <property type="molecule type" value="Genomic_DNA"/>
</dbReference>
<dbReference type="InterPro" id="IPR033762">
    <property type="entry name" value="MCM_OB"/>
</dbReference>